<evidence type="ECO:0000256" key="2">
    <source>
        <dbReference type="ARBA" id="ARBA00006375"/>
    </source>
</evidence>
<dbReference type="InterPro" id="IPR023395">
    <property type="entry name" value="MCP_dom_sf"/>
</dbReference>
<evidence type="ECO:0000256" key="7">
    <source>
        <dbReference type="ARBA" id="ARBA00023136"/>
    </source>
</evidence>
<evidence type="ECO:0000256" key="5">
    <source>
        <dbReference type="ARBA" id="ARBA00022737"/>
    </source>
</evidence>
<feature type="transmembrane region" description="Helical" evidence="10">
    <location>
        <begin position="138"/>
        <end position="157"/>
    </location>
</feature>
<gene>
    <name evidence="11" type="ORF">BRARA_I02444</name>
</gene>
<evidence type="ECO:0000256" key="10">
    <source>
        <dbReference type="SAM" id="Phobius"/>
    </source>
</evidence>
<dbReference type="Proteomes" id="UP000264353">
    <property type="component" value="Chromosome A9"/>
</dbReference>
<dbReference type="PANTHER" id="PTHR45667">
    <property type="entry name" value="S-ADENOSYLMETHIONINE MITOCHONDRIAL CARRIER PROTEIN"/>
    <property type="match status" value="1"/>
</dbReference>
<keyword evidence="7 8" id="KW-0472">Membrane</keyword>
<name>A0A397XWK4_BRACM</name>
<feature type="transmembrane region" description="Helical" evidence="10">
    <location>
        <begin position="99"/>
        <end position="118"/>
    </location>
</feature>
<keyword evidence="3 9" id="KW-0813">Transport</keyword>
<dbReference type="InterPro" id="IPR018108">
    <property type="entry name" value="MCP_transmembrane"/>
</dbReference>
<evidence type="ECO:0000256" key="9">
    <source>
        <dbReference type="RuleBase" id="RU000488"/>
    </source>
</evidence>
<accession>A0A397XWK4</accession>
<proteinExistence type="inferred from homology"/>
<feature type="repeat" description="Solcar" evidence="8">
    <location>
        <begin position="205"/>
        <end position="291"/>
    </location>
</feature>
<dbReference type="GO" id="GO:0016020">
    <property type="term" value="C:membrane"/>
    <property type="evidence" value="ECO:0007669"/>
    <property type="project" value="UniProtKB-SubCell"/>
</dbReference>
<keyword evidence="5" id="KW-0677">Repeat</keyword>
<reference evidence="11 12" key="1">
    <citation type="submission" date="2018-06" db="EMBL/GenBank/DDBJ databases">
        <title>WGS assembly of Brassica rapa FPsc.</title>
        <authorList>
            <person name="Bowman J."/>
            <person name="Kohchi T."/>
            <person name="Yamato K."/>
            <person name="Jenkins J."/>
            <person name="Shu S."/>
            <person name="Ishizaki K."/>
            <person name="Yamaoka S."/>
            <person name="Nishihama R."/>
            <person name="Nakamura Y."/>
            <person name="Berger F."/>
            <person name="Adam C."/>
            <person name="Aki S."/>
            <person name="Althoff F."/>
            <person name="Araki T."/>
            <person name="Arteaga-Vazquez M."/>
            <person name="Balasubrmanian S."/>
            <person name="Bauer D."/>
            <person name="Boehm C."/>
            <person name="Briginshaw L."/>
            <person name="Caballero-Perez J."/>
            <person name="Catarino B."/>
            <person name="Chen F."/>
            <person name="Chiyoda S."/>
            <person name="Chovatia M."/>
            <person name="Davies K."/>
            <person name="Delmans M."/>
            <person name="Demura T."/>
            <person name="Dierschke T."/>
            <person name="Dolan L."/>
            <person name="Dorantes-Acosta A."/>
            <person name="Eklund D."/>
            <person name="Florent S."/>
            <person name="Flores-Sandoval E."/>
            <person name="Fujiyama A."/>
            <person name="Fukuzawa H."/>
            <person name="Galik B."/>
            <person name="Grimanelli D."/>
            <person name="Grimwood J."/>
            <person name="Grossniklaus U."/>
            <person name="Hamada T."/>
            <person name="Haseloff J."/>
            <person name="Hetherington A."/>
            <person name="Higo A."/>
            <person name="Hirakawa Y."/>
            <person name="Hundley H."/>
            <person name="Ikeda Y."/>
            <person name="Inoue K."/>
            <person name="Inoue S."/>
            <person name="Ishida S."/>
            <person name="Jia Q."/>
            <person name="Kakita M."/>
            <person name="Kanazawa T."/>
            <person name="Kawai Y."/>
            <person name="Kawashima T."/>
            <person name="Kennedy M."/>
            <person name="Kinose K."/>
            <person name="Kinoshita T."/>
            <person name="Kohara Y."/>
            <person name="Koide E."/>
            <person name="Komatsu K."/>
            <person name="Kopischke S."/>
            <person name="Kubo M."/>
            <person name="Kyozuka J."/>
            <person name="Lagercrantz U."/>
            <person name="Lin S."/>
            <person name="Lindquist E."/>
            <person name="Lipzen A."/>
            <person name="Lu C."/>
            <person name="Luna E."/>
            <person name="Martienssen R."/>
            <person name="Minamino N."/>
            <person name="Mizutani M."/>
            <person name="Mizutani M."/>
            <person name="Mochizuki N."/>
            <person name="Monte I."/>
            <person name="Mosher R."/>
            <person name="Nagasaki H."/>
            <person name="Nakagami H."/>
            <person name="Naramoto S."/>
            <person name="Nishitani K."/>
            <person name="Ohtani M."/>
            <person name="Okamoto T."/>
            <person name="Okumura M."/>
            <person name="Phillips J."/>
            <person name="Pollak B."/>
            <person name="Reinders A."/>
            <person name="Roevekamp M."/>
            <person name="Sano R."/>
            <person name="Sawa S."/>
            <person name="Schmid M."/>
            <person name="Shirakawa M."/>
            <person name="Solano R."/>
            <person name="Spunde A."/>
            <person name="Suetsugu N."/>
            <person name="Sugano S."/>
            <person name="Sugiyama A."/>
            <person name="Sun R."/>
            <person name="Suzuki Y."/>
            <person name="Takenaka M."/>
            <person name="Takezawa D."/>
            <person name="Tomogane H."/>
            <person name="Tsuzuki M."/>
            <person name="Ueda T."/>
            <person name="Umeda M."/>
            <person name="Ward J."/>
            <person name="Watanabe Y."/>
            <person name="Yazaki K."/>
            <person name="Yokoyama R."/>
            <person name="Yoshitake Y."/>
            <person name="Yotsui I."/>
            <person name="Zachgo S."/>
            <person name="Schmutz J."/>
        </authorList>
    </citation>
    <scope>NUCLEOTIDE SEQUENCE [LARGE SCALE GENOMIC DNA]</scope>
    <source>
        <strain evidence="12">cv. B-3</strain>
    </source>
</reference>
<evidence type="ECO:0000313" key="12">
    <source>
        <dbReference type="Proteomes" id="UP000264353"/>
    </source>
</evidence>
<evidence type="ECO:0000256" key="1">
    <source>
        <dbReference type="ARBA" id="ARBA00004141"/>
    </source>
</evidence>
<evidence type="ECO:0000256" key="8">
    <source>
        <dbReference type="PROSITE-ProRule" id="PRU00282"/>
    </source>
</evidence>
<dbReference type="SUPFAM" id="SSF103506">
    <property type="entry name" value="Mitochondrial carrier"/>
    <property type="match status" value="1"/>
</dbReference>
<evidence type="ECO:0000256" key="4">
    <source>
        <dbReference type="ARBA" id="ARBA00022692"/>
    </source>
</evidence>
<keyword evidence="4 8" id="KW-0812">Transmembrane</keyword>
<evidence type="ECO:0000256" key="3">
    <source>
        <dbReference type="ARBA" id="ARBA00022448"/>
    </source>
</evidence>
<dbReference type="Gene3D" id="1.50.40.10">
    <property type="entry name" value="Mitochondrial carrier domain"/>
    <property type="match status" value="2"/>
</dbReference>
<feature type="repeat" description="Solcar" evidence="8">
    <location>
        <begin position="55"/>
        <end position="127"/>
    </location>
</feature>
<dbReference type="Pfam" id="PF00153">
    <property type="entry name" value="Mito_carr"/>
    <property type="match status" value="3"/>
</dbReference>
<sequence>MDRGIASSSRDGSQSQTASLDGLAFKNIKNPIKKQINGCGTICVKQDDDPCHFLRLLYESLIAGGLAGLVVEAALYPIDTIKTRVQVARDGGKIIWKGLYSGLGGNLAGVLPASALFFGVYEPTKHKLLKVLPENFSAVAHLAAGALGGAVSSIVRVPTEVVKQRMQTGQFASAPDAVRLIIAKEGFGGMYALRIGYKLAARRDLNDPENAMLGAVAGAVTGILTTPLDVIKTRLMVQGAGNQYKGVSDCVKTILREEGSSALWKGMGPRVLWIGIGGSIFFGVLEKTKQILSDQSSQKIHKA</sequence>
<dbReference type="AlphaFoldDB" id="A0A397XWK4"/>
<comment type="similarity">
    <text evidence="2 9">Belongs to the mitochondrial carrier (TC 2.A.29) family.</text>
</comment>
<dbReference type="EMBL" id="CM010636">
    <property type="protein sequence ID" value="RID45741.1"/>
    <property type="molecule type" value="Genomic_DNA"/>
</dbReference>
<dbReference type="PROSITE" id="PS50920">
    <property type="entry name" value="SOLCAR"/>
    <property type="match status" value="2"/>
</dbReference>
<evidence type="ECO:0000256" key="6">
    <source>
        <dbReference type="ARBA" id="ARBA00022989"/>
    </source>
</evidence>
<comment type="subcellular location">
    <subcellularLocation>
        <location evidence="1">Membrane</location>
        <topology evidence="1">Multi-pass membrane protein</topology>
    </subcellularLocation>
</comment>
<evidence type="ECO:0000313" key="11">
    <source>
        <dbReference type="EMBL" id="RID45741.1"/>
    </source>
</evidence>
<feature type="transmembrane region" description="Helical" evidence="10">
    <location>
        <begin position="56"/>
        <end position="78"/>
    </location>
</feature>
<keyword evidence="6 10" id="KW-1133">Transmembrane helix</keyword>
<protein>
    <recommendedName>
        <fullName evidence="13">S-adenosylmethionine transporter</fullName>
    </recommendedName>
</protein>
<evidence type="ECO:0008006" key="13">
    <source>
        <dbReference type="Google" id="ProtNLM"/>
    </source>
</evidence>
<organism evidence="11 12">
    <name type="scientific">Brassica campestris</name>
    <name type="common">Field mustard</name>
    <dbReference type="NCBI Taxonomy" id="3711"/>
    <lineage>
        <taxon>Eukaryota</taxon>
        <taxon>Viridiplantae</taxon>
        <taxon>Streptophyta</taxon>
        <taxon>Embryophyta</taxon>
        <taxon>Tracheophyta</taxon>
        <taxon>Spermatophyta</taxon>
        <taxon>Magnoliopsida</taxon>
        <taxon>eudicotyledons</taxon>
        <taxon>Gunneridae</taxon>
        <taxon>Pentapetalae</taxon>
        <taxon>rosids</taxon>
        <taxon>malvids</taxon>
        <taxon>Brassicales</taxon>
        <taxon>Brassicaceae</taxon>
        <taxon>Brassiceae</taxon>
        <taxon>Brassica</taxon>
    </lineage>
</organism>